<evidence type="ECO:0000256" key="1">
    <source>
        <dbReference type="ARBA" id="ARBA00001798"/>
    </source>
</evidence>
<dbReference type="GO" id="GO:0071797">
    <property type="term" value="C:LUBAC complex"/>
    <property type="evidence" value="ECO:0007669"/>
    <property type="project" value="TreeGrafter"/>
</dbReference>
<dbReference type="SUPFAM" id="SSF90209">
    <property type="entry name" value="Ran binding protein zinc finger-like"/>
    <property type="match status" value="1"/>
</dbReference>
<dbReference type="PROSITE" id="PS50089">
    <property type="entry name" value="ZF_RING_2"/>
    <property type="match status" value="1"/>
</dbReference>
<dbReference type="SMART" id="SM00184">
    <property type="entry name" value="RING"/>
    <property type="match status" value="1"/>
</dbReference>
<feature type="domain" description="RanBP2-type" evidence="15">
    <location>
        <begin position="152"/>
        <end position="182"/>
    </location>
</feature>
<keyword evidence="10" id="KW-0833">Ubl conjugation pathway</keyword>
<dbReference type="InterPro" id="IPR013083">
    <property type="entry name" value="Znf_RING/FYVE/PHD"/>
</dbReference>
<keyword evidence="11" id="KW-0862">Zinc</keyword>
<feature type="region of interest" description="Disordered" evidence="13">
    <location>
        <begin position="1"/>
        <end position="22"/>
    </location>
</feature>
<evidence type="ECO:0000256" key="2">
    <source>
        <dbReference type="ARBA" id="ARBA00004906"/>
    </source>
</evidence>
<evidence type="ECO:0000256" key="13">
    <source>
        <dbReference type="SAM" id="MobiDB-lite"/>
    </source>
</evidence>
<protein>
    <recommendedName>
        <fullName evidence="5">RanBP-type and C3HC4-type zinc finger-containing protein 1</fullName>
        <ecNumber evidence="4">2.3.2.31</ecNumber>
    </recommendedName>
</protein>
<feature type="compositionally biased region" description="Polar residues" evidence="13">
    <location>
        <begin position="1"/>
        <end position="11"/>
    </location>
</feature>
<evidence type="ECO:0000256" key="7">
    <source>
        <dbReference type="ARBA" id="ARBA00022723"/>
    </source>
</evidence>
<organism evidence="17 18">
    <name type="scientific">Parthenolecanium corni</name>
    <dbReference type="NCBI Taxonomy" id="536013"/>
    <lineage>
        <taxon>Eukaryota</taxon>
        <taxon>Metazoa</taxon>
        <taxon>Ecdysozoa</taxon>
        <taxon>Arthropoda</taxon>
        <taxon>Hexapoda</taxon>
        <taxon>Insecta</taxon>
        <taxon>Pterygota</taxon>
        <taxon>Neoptera</taxon>
        <taxon>Paraneoptera</taxon>
        <taxon>Hemiptera</taxon>
        <taxon>Sternorrhyncha</taxon>
        <taxon>Coccoidea</taxon>
        <taxon>Coccidae</taxon>
        <taxon>Parthenolecanium</taxon>
    </lineage>
</organism>
<accession>A0AAN9Y4C9</accession>
<dbReference type="PROSITE" id="PS01358">
    <property type="entry name" value="ZF_RANBP2_1"/>
    <property type="match status" value="1"/>
</dbReference>
<gene>
    <name evidence="17" type="ORF">V9T40_003946</name>
</gene>
<evidence type="ECO:0000256" key="11">
    <source>
        <dbReference type="ARBA" id="ARBA00022833"/>
    </source>
</evidence>
<dbReference type="InterPro" id="IPR017907">
    <property type="entry name" value="Znf_RING_CS"/>
</dbReference>
<dbReference type="Proteomes" id="UP001367676">
    <property type="component" value="Unassembled WGS sequence"/>
</dbReference>
<dbReference type="FunFam" id="3.30.40.10:FF:000137">
    <property type="entry name" value="RanBP-type and C3HC4-type zinc finger-containing protein 1"/>
    <property type="match status" value="1"/>
</dbReference>
<dbReference type="Gene3D" id="3.30.40.10">
    <property type="entry name" value="Zinc/RING finger domain, C3HC4 (zinc finger)"/>
    <property type="match status" value="1"/>
</dbReference>
<keyword evidence="6" id="KW-0808">Transferase</keyword>
<comment type="similarity">
    <text evidence="3">Belongs to the RBR family.</text>
</comment>
<evidence type="ECO:0000256" key="4">
    <source>
        <dbReference type="ARBA" id="ARBA00012251"/>
    </source>
</evidence>
<evidence type="ECO:0000256" key="10">
    <source>
        <dbReference type="ARBA" id="ARBA00022786"/>
    </source>
</evidence>
<dbReference type="InterPro" id="IPR027370">
    <property type="entry name" value="Znf-RING_euk"/>
</dbReference>
<dbReference type="CDD" id="cd20345">
    <property type="entry name" value="BRcat_RBR_HOIL1"/>
    <property type="match status" value="1"/>
</dbReference>
<dbReference type="InterPro" id="IPR001841">
    <property type="entry name" value="Znf_RING"/>
</dbReference>
<evidence type="ECO:0000256" key="9">
    <source>
        <dbReference type="ARBA" id="ARBA00022771"/>
    </source>
</evidence>
<evidence type="ECO:0000256" key="8">
    <source>
        <dbReference type="ARBA" id="ARBA00022737"/>
    </source>
</evidence>
<dbReference type="PROSITE" id="PS50199">
    <property type="entry name" value="ZF_RANBP2_2"/>
    <property type="match status" value="1"/>
</dbReference>
<dbReference type="GO" id="GO:0043161">
    <property type="term" value="P:proteasome-mediated ubiquitin-dependent protein catabolic process"/>
    <property type="evidence" value="ECO:0007669"/>
    <property type="project" value="TreeGrafter"/>
</dbReference>
<evidence type="ECO:0000313" key="18">
    <source>
        <dbReference type="Proteomes" id="UP001367676"/>
    </source>
</evidence>
<dbReference type="PROSITE" id="PS51873">
    <property type="entry name" value="TRIAD"/>
    <property type="match status" value="1"/>
</dbReference>
<name>A0AAN9Y4C9_9HEMI</name>
<comment type="caution">
    <text evidence="17">The sequence shown here is derived from an EMBL/GenBank/DDBJ whole genome shotgun (WGS) entry which is preliminary data.</text>
</comment>
<dbReference type="Gene3D" id="2.30.30.380">
    <property type="entry name" value="Zn-finger domain of Sec23/24"/>
    <property type="match status" value="1"/>
</dbReference>
<dbReference type="GO" id="GO:0061630">
    <property type="term" value="F:ubiquitin protein ligase activity"/>
    <property type="evidence" value="ECO:0007669"/>
    <property type="project" value="UniProtKB-EC"/>
</dbReference>
<dbReference type="InterPro" id="IPR036443">
    <property type="entry name" value="Znf_RanBP2_sf"/>
</dbReference>
<dbReference type="InterPro" id="IPR001876">
    <property type="entry name" value="Znf_RanBP2"/>
</dbReference>
<keyword evidence="9 12" id="KW-0863">Zinc-finger</keyword>
<dbReference type="PANTHER" id="PTHR22770:SF13">
    <property type="entry name" value="RING-TYPE DOMAIN-CONTAINING PROTEIN"/>
    <property type="match status" value="1"/>
</dbReference>
<dbReference type="EC" id="2.3.2.31" evidence="4"/>
<dbReference type="GO" id="GO:0097039">
    <property type="term" value="P:protein linear polyubiquitination"/>
    <property type="evidence" value="ECO:0007669"/>
    <property type="project" value="TreeGrafter"/>
</dbReference>
<evidence type="ECO:0000259" key="15">
    <source>
        <dbReference type="PROSITE" id="PS50199"/>
    </source>
</evidence>
<comment type="catalytic activity">
    <reaction evidence="1">
        <text>[E2 ubiquitin-conjugating enzyme]-S-ubiquitinyl-L-cysteine + [acceptor protein]-L-lysine = [E2 ubiquitin-conjugating enzyme]-L-cysteine + [acceptor protein]-N(6)-ubiquitinyl-L-lysine.</text>
        <dbReference type="EC" id="2.3.2.31"/>
    </reaction>
</comment>
<dbReference type="InterPro" id="IPR047558">
    <property type="entry name" value="BRcat_RBR_HOIL1"/>
</dbReference>
<keyword evidence="7" id="KW-0479">Metal-binding</keyword>
<evidence type="ECO:0000256" key="3">
    <source>
        <dbReference type="ARBA" id="ARBA00008278"/>
    </source>
</evidence>
<feature type="compositionally biased region" description="Low complexity" evidence="13">
    <location>
        <begin position="12"/>
        <end position="22"/>
    </location>
</feature>
<evidence type="ECO:0000256" key="6">
    <source>
        <dbReference type="ARBA" id="ARBA00022679"/>
    </source>
</evidence>
<dbReference type="AlphaFoldDB" id="A0AAN9Y4C9"/>
<dbReference type="EMBL" id="JBBCAQ010000027">
    <property type="protein sequence ID" value="KAK7586070.1"/>
    <property type="molecule type" value="Genomic_DNA"/>
</dbReference>
<dbReference type="InterPro" id="IPR051628">
    <property type="entry name" value="LUBAC_E3_Ligases"/>
</dbReference>
<proteinExistence type="inferred from homology"/>
<evidence type="ECO:0000256" key="5">
    <source>
        <dbReference type="ARBA" id="ARBA00017887"/>
    </source>
</evidence>
<dbReference type="SUPFAM" id="SSF57850">
    <property type="entry name" value="RING/U-box"/>
    <property type="match status" value="3"/>
</dbReference>
<feature type="domain" description="RING-type" evidence="16">
    <location>
        <begin position="253"/>
        <end position="479"/>
    </location>
</feature>
<evidence type="ECO:0000259" key="16">
    <source>
        <dbReference type="PROSITE" id="PS51873"/>
    </source>
</evidence>
<sequence length="483" mass="53125">MSCMNMTSAFLSSEPSTSNVSTSKDTNAFSLLQRLQQAILSGQPQMAANVASELAKMRANCSMSMKRTEVQVVNEKVTEEPIRVQVEPTTTISDLETQIYQKHRVPIRGRCVVLLETKLPSQESPVEIVDAGLENSSNGMKTDSESGTKIETAGIEWACAACTFLNEPTDSCCSICDTIRSTCSNAGASSVEPEIMVLPGPSTVLPGPSTVLPCPSTVLPGPSTAEEFPIEEVYSNYQELLDMEQTDLITNLDAFECPICMTVHHPGDGVVLKTCLHSFCRDCLRLLIESSSDAEIKCPYVENYACDKLLQDREIRALLSPESYSRYLQISMNEAESKMANTFHCKKNDCSGWCEFEKNVNVFACPVCYKNNCLACQAIHEGLNCAQYQRKIQIESENDPVARKTLKHLEKMLEKGEAMNCPTCQIIILKRTGCDAILCTMCKTEICWATKGPRWGPRGRGDTSGGCGCSFIKKCHPKCGNCH</sequence>
<evidence type="ECO:0000313" key="17">
    <source>
        <dbReference type="EMBL" id="KAK7586070.1"/>
    </source>
</evidence>
<feature type="domain" description="RING-type" evidence="14">
    <location>
        <begin position="257"/>
        <end position="299"/>
    </location>
</feature>
<dbReference type="PROSITE" id="PS00518">
    <property type="entry name" value="ZF_RING_1"/>
    <property type="match status" value="1"/>
</dbReference>
<keyword evidence="18" id="KW-1185">Reference proteome</keyword>
<keyword evidence="8" id="KW-0677">Repeat</keyword>
<evidence type="ECO:0000259" key="14">
    <source>
        <dbReference type="PROSITE" id="PS50089"/>
    </source>
</evidence>
<reference evidence="17 18" key="1">
    <citation type="submission" date="2024-03" db="EMBL/GenBank/DDBJ databases">
        <title>Adaptation during the transition from Ophiocordyceps entomopathogen to insect associate is accompanied by gene loss and intensified selection.</title>
        <authorList>
            <person name="Ward C.M."/>
            <person name="Onetto C.A."/>
            <person name="Borneman A.R."/>
        </authorList>
    </citation>
    <scope>NUCLEOTIDE SEQUENCE [LARGE SCALE GENOMIC DNA]</scope>
    <source>
        <strain evidence="17">AWRI1</strain>
        <tissue evidence="17">Single Adult Female</tissue>
    </source>
</reference>
<dbReference type="InterPro" id="IPR044066">
    <property type="entry name" value="TRIAD_supradom"/>
</dbReference>
<dbReference type="Pfam" id="PF13445">
    <property type="entry name" value="zf-RING_UBOX"/>
    <property type="match status" value="1"/>
</dbReference>
<dbReference type="GO" id="GO:0008270">
    <property type="term" value="F:zinc ion binding"/>
    <property type="evidence" value="ECO:0007669"/>
    <property type="project" value="UniProtKB-KW"/>
</dbReference>
<evidence type="ECO:0000256" key="12">
    <source>
        <dbReference type="PROSITE-ProRule" id="PRU00322"/>
    </source>
</evidence>
<dbReference type="GO" id="GO:0043130">
    <property type="term" value="F:ubiquitin binding"/>
    <property type="evidence" value="ECO:0007669"/>
    <property type="project" value="TreeGrafter"/>
</dbReference>
<comment type="pathway">
    <text evidence="2">Protein modification; protein ubiquitination.</text>
</comment>
<dbReference type="PANTHER" id="PTHR22770">
    <property type="entry name" value="UBIQUITIN CONJUGATING ENZYME 7 INTERACTING PROTEIN-RELATED"/>
    <property type="match status" value="1"/>
</dbReference>